<dbReference type="EMBL" id="AP014946">
    <property type="protein sequence ID" value="BAT58442.1"/>
    <property type="molecule type" value="Genomic_DNA"/>
</dbReference>
<keyword evidence="7" id="KW-0732">Signal</keyword>
<evidence type="ECO:0000256" key="3">
    <source>
        <dbReference type="ARBA" id="ARBA00022723"/>
    </source>
</evidence>
<reference evidence="9 10" key="1">
    <citation type="submission" date="2015-08" db="EMBL/GenBank/DDBJ databases">
        <title>Investigation of the bacterial diversity of lava forest soil.</title>
        <authorList>
            <person name="Lee J.S."/>
        </authorList>
    </citation>
    <scope>NUCLEOTIDE SEQUENCE [LARGE SCALE GENOMIC DNA]</scope>
    <source>
        <strain evidence="9 10">GJW-30</strain>
    </source>
</reference>
<dbReference type="GO" id="GO:0046872">
    <property type="term" value="F:metal ion binding"/>
    <property type="evidence" value="ECO:0007669"/>
    <property type="project" value="UniProtKB-KW"/>
</dbReference>
<dbReference type="FunFam" id="1.10.760.10:FF:000001">
    <property type="entry name" value="Cytochrome c iso-1"/>
    <property type="match status" value="1"/>
</dbReference>
<keyword evidence="3 6" id="KW-0479">Metal-binding</keyword>
<keyword evidence="10" id="KW-1185">Reference proteome</keyword>
<dbReference type="PROSITE" id="PS51007">
    <property type="entry name" value="CYTC"/>
    <property type="match status" value="1"/>
</dbReference>
<dbReference type="InterPro" id="IPR036909">
    <property type="entry name" value="Cyt_c-like_dom_sf"/>
</dbReference>
<keyword evidence="2 6" id="KW-0349">Heme</keyword>
<feature type="chain" id="PRO_5006615537" evidence="7">
    <location>
        <begin position="30"/>
        <end position="136"/>
    </location>
</feature>
<dbReference type="KEGG" id="vgo:GJW-30_1_00967"/>
<protein>
    <submittedName>
        <fullName evidence="9">Cytochrome c2</fullName>
    </submittedName>
</protein>
<accession>A0A0S3PR81</accession>
<feature type="signal peptide" evidence="7">
    <location>
        <begin position="1"/>
        <end position="29"/>
    </location>
</feature>
<evidence type="ECO:0000313" key="10">
    <source>
        <dbReference type="Proteomes" id="UP000236884"/>
    </source>
</evidence>
<dbReference type="PANTHER" id="PTHR11961">
    <property type="entry name" value="CYTOCHROME C"/>
    <property type="match status" value="1"/>
</dbReference>
<dbReference type="Proteomes" id="UP000236884">
    <property type="component" value="Chromosome"/>
</dbReference>
<evidence type="ECO:0000256" key="1">
    <source>
        <dbReference type="ARBA" id="ARBA00022448"/>
    </source>
</evidence>
<dbReference type="Pfam" id="PF00034">
    <property type="entry name" value="Cytochrom_C"/>
    <property type="match status" value="1"/>
</dbReference>
<dbReference type="InterPro" id="IPR002327">
    <property type="entry name" value="Cyt_c_1A/1B"/>
</dbReference>
<keyword evidence="1" id="KW-0813">Transport</keyword>
<dbReference type="GO" id="GO:0020037">
    <property type="term" value="F:heme binding"/>
    <property type="evidence" value="ECO:0007669"/>
    <property type="project" value="InterPro"/>
</dbReference>
<evidence type="ECO:0000259" key="8">
    <source>
        <dbReference type="PROSITE" id="PS51007"/>
    </source>
</evidence>
<dbReference type="InterPro" id="IPR009056">
    <property type="entry name" value="Cyt_c-like_dom"/>
</dbReference>
<organism evidence="9 10">
    <name type="scientific">Variibacter gotjawalensis</name>
    <dbReference type="NCBI Taxonomy" id="1333996"/>
    <lineage>
        <taxon>Bacteria</taxon>
        <taxon>Pseudomonadati</taxon>
        <taxon>Pseudomonadota</taxon>
        <taxon>Alphaproteobacteria</taxon>
        <taxon>Hyphomicrobiales</taxon>
        <taxon>Nitrobacteraceae</taxon>
        <taxon>Variibacter</taxon>
    </lineage>
</organism>
<proteinExistence type="predicted"/>
<evidence type="ECO:0000256" key="2">
    <source>
        <dbReference type="ARBA" id="ARBA00022617"/>
    </source>
</evidence>
<evidence type="ECO:0000313" key="9">
    <source>
        <dbReference type="EMBL" id="BAT58442.1"/>
    </source>
</evidence>
<feature type="domain" description="Cytochrome c" evidence="8">
    <location>
        <begin position="30"/>
        <end position="130"/>
    </location>
</feature>
<dbReference type="Gene3D" id="1.10.760.10">
    <property type="entry name" value="Cytochrome c-like domain"/>
    <property type="match status" value="1"/>
</dbReference>
<evidence type="ECO:0000256" key="4">
    <source>
        <dbReference type="ARBA" id="ARBA00022982"/>
    </source>
</evidence>
<evidence type="ECO:0000256" key="5">
    <source>
        <dbReference type="ARBA" id="ARBA00023004"/>
    </source>
</evidence>
<dbReference type="SUPFAM" id="SSF46626">
    <property type="entry name" value="Cytochrome c"/>
    <property type="match status" value="1"/>
</dbReference>
<keyword evidence="4" id="KW-0249">Electron transport</keyword>
<name>A0A0S3PR81_9BRAD</name>
<dbReference type="PRINTS" id="PR00604">
    <property type="entry name" value="CYTCHRMECIAB"/>
</dbReference>
<dbReference type="AlphaFoldDB" id="A0A0S3PR81"/>
<keyword evidence="5 6" id="KW-0408">Iron</keyword>
<sequence>MHIKELEMHKLAAVIISSIAAFAAAPASAQDLSAGENSFKKCLPCHAVGEGAKNKVGPVLNGLVGRKSGTIEGYNYSDANKNSGITWDEASFKEYIRDPRARIPNTKMIFPGIKNEKEATDLWAYMAQFDAEGKKK</sequence>
<dbReference type="GO" id="GO:0009055">
    <property type="term" value="F:electron transfer activity"/>
    <property type="evidence" value="ECO:0007669"/>
    <property type="project" value="InterPro"/>
</dbReference>
<gene>
    <name evidence="9" type="ORF">GJW-30_1_00967</name>
</gene>
<evidence type="ECO:0000256" key="7">
    <source>
        <dbReference type="SAM" id="SignalP"/>
    </source>
</evidence>
<evidence type="ECO:0000256" key="6">
    <source>
        <dbReference type="PROSITE-ProRule" id="PRU00433"/>
    </source>
</evidence>